<dbReference type="Gene3D" id="1.25.10.10">
    <property type="entry name" value="Leucine-rich Repeat Variant"/>
    <property type="match status" value="1"/>
</dbReference>
<dbReference type="InterPro" id="IPR011989">
    <property type="entry name" value="ARM-like"/>
</dbReference>
<dbReference type="EMBL" id="CAJPIZ010000135">
    <property type="protein sequence ID" value="CAG2100556.1"/>
    <property type="molecule type" value="Genomic_DNA"/>
</dbReference>
<evidence type="ECO:0000256" key="5">
    <source>
        <dbReference type="ARBA" id="ARBA00022692"/>
    </source>
</evidence>
<keyword evidence="6" id="KW-0256">Endoplasmic reticulum</keyword>
<dbReference type="InterPro" id="IPR016024">
    <property type="entry name" value="ARM-type_fold"/>
</dbReference>
<accession>A0A7R9KEB9</accession>
<dbReference type="InterPro" id="IPR052374">
    <property type="entry name" value="SERAC1"/>
</dbReference>
<gene>
    <name evidence="16" type="ORF">OSB1V03_LOCUS622</name>
</gene>
<evidence type="ECO:0000256" key="2">
    <source>
        <dbReference type="ARBA" id="ARBA00004173"/>
    </source>
</evidence>
<dbReference type="EMBL" id="OC854710">
    <property type="protein sequence ID" value="CAD7620126.1"/>
    <property type="molecule type" value="Genomic_DNA"/>
</dbReference>
<evidence type="ECO:0000256" key="8">
    <source>
        <dbReference type="ARBA" id="ARBA00023098"/>
    </source>
</evidence>
<keyword evidence="7" id="KW-1133">Transmembrane helix</keyword>
<keyword evidence="10" id="KW-0472">Membrane</keyword>
<comment type="subcellular location">
    <subcellularLocation>
        <location evidence="3">Endoplasmic reticulum</location>
    </subcellularLocation>
    <subcellularLocation>
        <location evidence="1">Membrane</location>
        <topology evidence="1">Single-pass membrane protein</topology>
    </subcellularLocation>
    <subcellularLocation>
        <location evidence="2">Mitochondrion</location>
    </subcellularLocation>
</comment>
<evidence type="ECO:0000256" key="7">
    <source>
        <dbReference type="ARBA" id="ARBA00022989"/>
    </source>
</evidence>
<dbReference type="AlphaFoldDB" id="A0A7R9KEB9"/>
<keyword evidence="5" id="KW-0812">Transmembrane</keyword>
<dbReference type="GO" id="GO:0005783">
    <property type="term" value="C:endoplasmic reticulum"/>
    <property type="evidence" value="ECO:0007669"/>
    <property type="project" value="UniProtKB-SubCell"/>
</dbReference>
<evidence type="ECO:0000313" key="17">
    <source>
        <dbReference type="Proteomes" id="UP000759131"/>
    </source>
</evidence>
<dbReference type="SUPFAM" id="SSF48371">
    <property type="entry name" value="ARM repeat"/>
    <property type="match status" value="1"/>
</dbReference>
<comment type="similarity">
    <text evidence="13">Belongs to the SERAC1 family.</text>
</comment>
<dbReference type="GO" id="GO:0005739">
    <property type="term" value="C:mitochondrion"/>
    <property type="evidence" value="ECO:0007669"/>
    <property type="project" value="UniProtKB-SubCell"/>
</dbReference>
<evidence type="ECO:0000256" key="10">
    <source>
        <dbReference type="ARBA" id="ARBA00023136"/>
    </source>
</evidence>
<dbReference type="SUPFAM" id="SSF53474">
    <property type="entry name" value="alpha/beta-Hydrolases"/>
    <property type="match status" value="1"/>
</dbReference>
<reference evidence="16" key="1">
    <citation type="submission" date="2020-11" db="EMBL/GenBank/DDBJ databases">
        <authorList>
            <person name="Tran Van P."/>
        </authorList>
    </citation>
    <scope>NUCLEOTIDE SEQUENCE</scope>
</reference>
<evidence type="ECO:0000256" key="14">
    <source>
        <dbReference type="ARBA" id="ARBA00040991"/>
    </source>
</evidence>
<evidence type="ECO:0000256" key="3">
    <source>
        <dbReference type="ARBA" id="ARBA00004240"/>
    </source>
</evidence>
<dbReference type="GO" id="GO:0016020">
    <property type="term" value="C:membrane"/>
    <property type="evidence" value="ECO:0007669"/>
    <property type="project" value="UniProtKB-SubCell"/>
</dbReference>
<evidence type="ECO:0000313" key="16">
    <source>
        <dbReference type="EMBL" id="CAD7620126.1"/>
    </source>
</evidence>
<dbReference type="Gene3D" id="3.40.50.1820">
    <property type="entry name" value="alpha/beta hydrolase"/>
    <property type="match status" value="1"/>
</dbReference>
<organism evidence="16">
    <name type="scientific">Medioppia subpectinata</name>
    <dbReference type="NCBI Taxonomy" id="1979941"/>
    <lineage>
        <taxon>Eukaryota</taxon>
        <taxon>Metazoa</taxon>
        <taxon>Ecdysozoa</taxon>
        <taxon>Arthropoda</taxon>
        <taxon>Chelicerata</taxon>
        <taxon>Arachnida</taxon>
        <taxon>Acari</taxon>
        <taxon>Acariformes</taxon>
        <taxon>Sarcoptiformes</taxon>
        <taxon>Oribatida</taxon>
        <taxon>Brachypylina</taxon>
        <taxon>Oppioidea</taxon>
        <taxon>Oppiidae</taxon>
        <taxon>Medioppia</taxon>
    </lineage>
</organism>
<sequence>MKFKFLKYKSFYVTIGSVSLISRHVFAFSFGYFGQSLVSKYNLFGKNEIKSTTFDENKDYIHLNEELNSSYSEDTVSESSTTHLQLLGLIQSTNRDNRVSETAISAIANTILNDFQYREIAQSCDFKTGLRLARTPGVSPKLFLPPLRTHYFTTAANPKPVYDFNKFVLNMLNKAYNCGADQTEDFDCTRLFTQLSIEKLEMGRHSQQIEEPFDFTDIQTFKPLSSDESPKVNSLFLQAISQNILCDKTHCKALVDNGLFLVLHYLRNNYSNVELHDWIAQTLANLSVYKDFHSHFWSTNWFGVLVEWLQSDRLEWSLSAAKILYNLNEDSNENLLPDSIYVLNPIFHDKIDKNVDIVLVHGLLGGTFKTWRQNDTEKDVKGATNSYTRCWPQKWLASDIPDIRLLAVNYQTYISNWSIECQDNKSIFTLKQRSAQLLKDLASSRVGEKPIIWISHSMGGLIVKQMLVDINESNDPKLKSILNQTKGIVFYSVPHKGTEMAVWTPYLQKIISPSSELLELRKGIN</sequence>
<keyword evidence="12" id="KW-1208">Phospholipid metabolism</keyword>
<dbReference type="OrthoDB" id="5086500at2759"/>
<keyword evidence="8" id="KW-0443">Lipid metabolism</keyword>
<keyword evidence="9" id="KW-0496">Mitochondrion</keyword>
<evidence type="ECO:0000256" key="4">
    <source>
        <dbReference type="ARBA" id="ARBA00022516"/>
    </source>
</evidence>
<evidence type="ECO:0000256" key="9">
    <source>
        <dbReference type="ARBA" id="ARBA00023128"/>
    </source>
</evidence>
<proteinExistence type="inferred from homology"/>
<dbReference type="Proteomes" id="UP000759131">
    <property type="component" value="Unassembled WGS sequence"/>
</dbReference>
<keyword evidence="17" id="KW-1185">Reference proteome</keyword>
<name>A0A7R9KEB9_9ACAR</name>
<evidence type="ECO:0000256" key="13">
    <source>
        <dbReference type="ARBA" id="ARBA00038024"/>
    </source>
</evidence>
<keyword evidence="4" id="KW-0444">Lipid biosynthesis</keyword>
<evidence type="ECO:0000256" key="1">
    <source>
        <dbReference type="ARBA" id="ARBA00004167"/>
    </source>
</evidence>
<evidence type="ECO:0000256" key="12">
    <source>
        <dbReference type="ARBA" id="ARBA00023264"/>
    </source>
</evidence>
<protein>
    <recommendedName>
        <fullName evidence="14">Protein SERAC1</fullName>
    </recommendedName>
    <alternativeName>
        <fullName evidence="15">Serine active site-containing protein 1</fullName>
    </alternativeName>
</protein>
<evidence type="ECO:0000256" key="11">
    <source>
        <dbReference type="ARBA" id="ARBA00023209"/>
    </source>
</evidence>
<dbReference type="PANTHER" id="PTHR48182">
    <property type="entry name" value="PROTEIN SERAC1"/>
    <property type="match status" value="1"/>
</dbReference>
<dbReference type="GO" id="GO:0008654">
    <property type="term" value="P:phospholipid biosynthetic process"/>
    <property type="evidence" value="ECO:0007669"/>
    <property type="project" value="UniProtKB-KW"/>
</dbReference>
<evidence type="ECO:0000256" key="15">
    <source>
        <dbReference type="ARBA" id="ARBA00041701"/>
    </source>
</evidence>
<dbReference type="InterPro" id="IPR029058">
    <property type="entry name" value="AB_hydrolase_fold"/>
</dbReference>
<evidence type="ECO:0000256" key="6">
    <source>
        <dbReference type="ARBA" id="ARBA00022824"/>
    </source>
</evidence>
<keyword evidence="11" id="KW-0594">Phospholipid biosynthesis</keyword>
<dbReference type="PANTHER" id="PTHR48182:SF2">
    <property type="entry name" value="PROTEIN SERAC1"/>
    <property type="match status" value="1"/>
</dbReference>